<keyword evidence="3" id="KW-1185">Reference proteome</keyword>
<feature type="non-terminal residue" evidence="2">
    <location>
        <position position="115"/>
    </location>
</feature>
<dbReference type="Proteomes" id="UP001497497">
    <property type="component" value="Unassembled WGS sequence"/>
</dbReference>
<evidence type="ECO:0008006" key="4">
    <source>
        <dbReference type="Google" id="ProtNLM"/>
    </source>
</evidence>
<dbReference type="EMBL" id="CAXITT010000041">
    <property type="protein sequence ID" value="CAL1528990.1"/>
    <property type="molecule type" value="Genomic_DNA"/>
</dbReference>
<reference evidence="2 3" key="1">
    <citation type="submission" date="2024-04" db="EMBL/GenBank/DDBJ databases">
        <authorList>
            <consortium name="Genoscope - CEA"/>
            <person name="William W."/>
        </authorList>
    </citation>
    <scope>NUCLEOTIDE SEQUENCE [LARGE SCALE GENOMIC DNA]</scope>
</reference>
<dbReference type="InterPro" id="IPR035897">
    <property type="entry name" value="Toll_tir_struct_dom_sf"/>
</dbReference>
<accession>A0AAV2H5X1</accession>
<keyword evidence="1" id="KW-0812">Transmembrane</keyword>
<dbReference type="AlphaFoldDB" id="A0AAV2H5X1"/>
<feature type="non-terminal residue" evidence="2">
    <location>
        <position position="1"/>
    </location>
</feature>
<gene>
    <name evidence="2" type="ORF">GSLYS_00003160001</name>
</gene>
<evidence type="ECO:0000256" key="1">
    <source>
        <dbReference type="SAM" id="Phobius"/>
    </source>
</evidence>
<organism evidence="2 3">
    <name type="scientific">Lymnaea stagnalis</name>
    <name type="common">Great pond snail</name>
    <name type="synonym">Helix stagnalis</name>
    <dbReference type="NCBI Taxonomy" id="6523"/>
    <lineage>
        <taxon>Eukaryota</taxon>
        <taxon>Metazoa</taxon>
        <taxon>Spiralia</taxon>
        <taxon>Lophotrochozoa</taxon>
        <taxon>Mollusca</taxon>
        <taxon>Gastropoda</taxon>
        <taxon>Heterobranchia</taxon>
        <taxon>Euthyneura</taxon>
        <taxon>Panpulmonata</taxon>
        <taxon>Hygrophila</taxon>
        <taxon>Lymnaeoidea</taxon>
        <taxon>Lymnaeidae</taxon>
        <taxon>Lymnaea</taxon>
    </lineage>
</organism>
<keyword evidence="1" id="KW-1133">Transmembrane helix</keyword>
<proteinExistence type="predicted"/>
<evidence type="ECO:0000313" key="3">
    <source>
        <dbReference type="Proteomes" id="UP001497497"/>
    </source>
</evidence>
<sequence>YDIIFFTWIFFIGCVIFVLINSTRNFITIPIRRFSRHVFTDIPGQFCTIKGQPIMILGKHNINKTSKCRPSKNTSYDIYLSYSEEDDYAREVSSFLRALFINRGLSVFDASSDIL</sequence>
<dbReference type="SUPFAM" id="SSF52200">
    <property type="entry name" value="Toll/Interleukin receptor TIR domain"/>
    <property type="match status" value="1"/>
</dbReference>
<protein>
    <recommendedName>
        <fullName evidence="4">TIR domain-containing protein</fullName>
    </recommendedName>
</protein>
<keyword evidence="1" id="KW-0472">Membrane</keyword>
<comment type="caution">
    <text evidence="2">The sequence shown here is derived from an EMBL/GenBank/DDBJ whole genome shotgun (WGS) entry which is preliminary data.</text>
</comment>
<feature type="transmembrane region" description="Helical" evidence="1">
    <location>
        <begin position="6"/>
        <end position="27"/>
    </location>
</feature>
<evidence type="ECO:0000313" key="2">
    <source>
        <dbReference type="EMBL" id="CAL1528990.1"/>
    </source>
</evidence>
<name>A0AAV2H5X1_LYMST</name>